<organism evidence="1 2">
    <name type="scientific">Racocetra persica</name>
    <dbReference type="NCBI Taxonomy" id="160502"/>
    <lineage>
        <taxon>Eukaryota</taxon>
        <taxon>Fungi</taxon>
        <taxon>Fungi incertae sedis</taxon>
        <taxon>Mucoromycota</taxon>
        <taxon>Glomeromycotina</taxon>
        <taxon>Glomeromycetes</taxon>
        <taxon>Diversisporales</taxon>
        <taxon>Gigasporaceae</taxon>
        <taxon>Racocetra</taxon>
    </lineage>
</organism>
<keyword evidence="2" id="KW-1185">Reference proteome</keyword>
<proteinExistence type="predicted"/>
<evidence type="ECO:0000313" key="2">
    <source>
        <dbReference type="Proteomes" id="UP000789920"/>
    </source>
</evidence>
<sequence>MWCPKCARKNRKPVIVNNSQKFSIDIAKKIVYSRDSIKSHHTWCPQCSGYSKLNIDIAIDITHCKGDRYSCNLELAKKVANAMGGDCLSEKYINAITPLLWQCNKKHIWYANLDKVKNLNMWCPFCKKYKRERLCYEIISKYLGAPLKIQKPDFLKTPEYPTGLQLDILYYYYGFAIEVQGEQHEKYHKFFHRNQEAFKKQLDRDQLKRELCEENWIVLIEVWYYENPHIIIPERLQELGLIS</sequence>
<protein>
    <submittedName>
        <fullName evidence="1">31028_t:CDS:1</fullName>
    </submittedName>
</protein>
<accession>A0ACA9P8Y6</accession>
<evidence type="ECO:0000313" key="1">
    <source>
        <dbReference type="EMBL" id="CAG8695983.1"/>
    </source>
</evidence>
<reference evidence="1" key="1">
    <citation type="submission" date="2021-06" db="EMBL/GenBank/DDBJ databases">
        <authorList>
            <person name="Kallberg Y."/>
            <person name="Tangrot J."/>
            <person name="Rosling A."/>
        </authorList>
    </citation>
    <scope>NUCLEOTIDE SEQUENCE</scope>
    <source>
        <strain evidence="1">MA461A</strain>
    </source>
</reference>
<gene>
    <name evidence="1" type="ORF">RPERSI_LOCUS9783</name>
</gene>
<comment type="caution">
    <text evidence="1">The sequence shown here is derived from an EMBL/GenBank/DDBJ whole genome shotgun (WGS) entry which is preliminary data.</text>
</comment>
<dbReference type="EMBL" id="CAJVQC010018785">
    <property type="protein sequence ID" value="CAG8695983.1"/>
    <property type="molecule type" value="Genomic_DNA"/>
</dbReference>
<dbReference type="Proteomes" id="UP000789920">
    <property type="component" value="Unassembled WGS sequence"/>
</dbReference>
<name>A0ACA9P8Y6_9GLOM</name>